<sequence length="672" mass="73597">MKDWSKQTVVQLKAELKRRGLAVAGLKQELVTRLSEDDATAAVAENEAEPSEPEPAEDPEPQPVEHKEPTEPTEPLEPTDDPAPAPVDDAPKEVASTEAEPASTPAPAPTESEAPRSEPKPVDELAAPPDSNKQDAPAAVLMTEASTESAPPAPAEIAQDAQKRKRRSESPVQSAEEVSRKRVKADQDEAQSSEPSGVSGVIKKIKEGLENNTSIAEDIANDAKYISDHVAEPTSEPMDKDSQPQETKEDAEDVVMKTEDDTIEEEATEGSHGDASAQKASKHVDDTSRSEDQALVPQESFESVQQLPTKQDTGDAMEVERDVQPSLHPATRALYIKNFMRPLREEAVQAHLLELATPTGTDPDSDDIEVLFVDRIKTHAFAVFRTTAQASRVRNALHDVTWPDERNRKQLWVDFVPPENVTEWIDEEQNQDSGRGGTRWEVSYSREDDGFVVARLTSGTAPPPAVPAPEPARQIPSGPAVKDVNAISLGPRAGRGTDGAPLGPRGDPPRGPSGRGPRQIQDFPGGPLQTTNKSPQISYQPVTDDLANRRIRNMRSYYTQDLQRDMGPETDINRYTFEQGDGFVDRGKENFVGIRPPHRERGGQRRPDRGPGGRGPPPRGPPPGRGRRQNGNRRGPRLLSDRYLPGINDSGPYRQGDRGNFGSRGDDRDRRY</sequence>
<feature type="region of interest" description="Disordered" evidence="1">
    <location>
        <begin position="224"/>
        <end position="321"/>
    </location>
</feature>
<evidence type="ECO:0000313" key="3">
    <source>
        <dbReference type="EMBL" id="KAF9881865.1"/>
    </source>
</evidence>
<organism evidence="3 4">
    <name type="scientific">Colletotrichum karsti</name>
    <dbReference type="NCBI Taxonomy" id="1095194"/>
    <lineage>
        <taxon>Eukaryota</taxon>
        <taxon>Fungi</taxon>
        <taxon>Dikarya</taxon>
        <taxon>Ascomycota</taxon>
        <taxon>Pezizomycotina</taxon>
        <taxon>Sordariomycetes</taxon>
        <taxon>Hypocreomycetidae</taxon>
        <taxon>Glomerellales</taxon>
        <taxon>Glomerellaceae</taxon>
        <taxon>Colletotrichum</taxon>
        <taxon>Colletotrichum boninense species complex</taxon>
    </lineage>
</organism>
<evidence type="ECO:0000259" key="2">
    <source>
        <dbReference type="PROSITE" id="PS50800"/>
    </source>
</evidence>
<protein>
    <submittedName>
        <fullName evidence="3">SAP domain-containing protein</fullName>
    </submittedName>
</protein>
<feature type="compositionally biased region" description="Acidic residues" evidence="1">
    <location>
        <begin position="46"/>
        <end position="60"/>
    </location>
</feature>
<feature type="domain" description="SAP" evidence="2">
    <location>
        <begin position="4"/>
        <end position="38"/>
    </location>
</feature>
<feature type="compositionally biased region" description="Polar residues" evidence="1">
    <location>
        <begin position="300"/>
        <end position="311"/>
    </location>
</feature>
<dbReference type="AlphaFoldDB" id="A0A9P6LQ78"/>
<evidence type="ECO:0000256" key="1">
    <source>
        <dbReference type="SAM" id="MobiDB-lite"/>
    </source>
</evidence>
<evidence type="ECO:0000313" key="4">
    <source>
        <dbReference type="Proteomes" id="UP000781932"/>
    </source>
</evidence>
<feature type="compositionally biased region" description="Basic residues" evidence="1">
    <location>
        <begin position="625"/>
        <end position="636"/>
    </location>
</feature>
<dbReference type="PROSITE" id="PS50800">
    <property type="entry name" value="SAP"/>
    <property type="match status" value="1"/>
</dbReference>
<reference evidence="3" key="1">
    <citation type="submission" date="2020-03" db="EMBL/GenBank/DDBJ databases">
        <authorList>
            <person name="He L."/>
        </authorList>
    </citation>
    <scope>NUCLEOTIDE SEQUENCE</scope>
    <source>
        <strain evidence="3">CkLH20</strain>
    </source>
</reference>
<proteinExistence type="predicted"/>
<dbReference type="SUPFAM" id="SSF68906">
    <property type="entry name" value="SAP domain"/>
    <property type="match status" value="1"/>
</dbReference>
<feature type="region of interest" description="Disordered" evidence="1">
    <location>
        <begin position="34"/>
        <end position="204"/>
    </location>
</feature>
<dbReference type="GeneID" id="62156805"/>
<dbReference type="OrthoDB" id="5348404at2759"/>
<accession>A0A9P6LQ78</accession>
<comment type="caution">
    <text evidence="3">The sequence shown here is derived from an EMBL/GenBank/DDBJ whole genome shotgun (WGS) entry which is preliminary data.</text>
</comment>
<keyword evidence="4" id="KW-1185">Reference proteome</keyword>
<feature type="compositionally biased region" description="Pro residues" evidence="1">
    <location>
        <begin position="614"/>
        <end position="624"/>
    </location>
</feature>
<dbReference type="RefSeq" id="XP_038751326.1">
    <property type="nucleotide sequence ID" value="XM_038883731.1"/>
</dbReference>
<dbReference type="InterPro" id="IPR034257">
    <property type="entry name" value="Acinus_RRM"/>
</dbReference>
<feature type="compositionally biased region" description="Basic and acidic residues" evidence="1">
    <location>
        <begin position="225"/>
        <end position="260"/>
    </location>
</feature>
<dbReference type="PANTHER" id="PTHR47031">
    <property type="entry name" value="SAP DNA-BINDING DOMAIN-CONTAINING PROTEIN"/>
    <property type="match status" value="1"/>
</dbReference>
<dbReference type="Pfam" id="PF02037">
    <property type="entry name" value="SAP"/>
    <property type="match status" value="1"/>
</dbReference>
<name>A0A9P6LQ78_9PEZI</name>
<feature type="compositionally biased region" description="Pro residues" evidence="1">
    <location>
        <begin position="461"/>
        <end position="470"/>
    </location>
</feature>
<dbReference type="PANTHER" id="PTHR47031:SF3">
    <property type="entry name" value="SAP DOMAIN-CONTAINING PROTEIN"/>
    <property type="match status" value="1"/>
</dbReference>
<feature type="region of interest" description="Disordered" evidence="1">
    <location>
        <begin position="579"/>
        <end position="672"/>
    </location>
</feature>
<dbReference type="Gene3D" id="1.10.720.30">
    <property type="entry name" value="SAP domain"/>
    <property type="match status" value="1"/>
</dbReference>
<feature type="compositionally biased region" description="Basic and acidic residues" evidence="1">
    <location>
        <begin position="113"/>
        <end position="123"/>
    </location>
</feature>
<dbReference type="SMART" id="SM00513">
    <property type="entry name" value="SAP"/>
    <property type="match status" value="1"/>
</dbReference>
<gene>
    <name evidence="3" type="ORF">CkaCkLH20_01011</name>
</gene>
<feature type="compositionally biased region" description="Basic and acidic residues" evidence="1">
    <location>
        <begin position="597"/>
        <end position="611"/>
    </location>
</feature>
<feature type="compositionally biased region" description="Low complexity" evidence="1">
    <location>
        <begin position="96"/>
        <end position="112"/>
    </location>
</feature>
<reference evidence="3" key="2">
    <citation type="submission" date="2020-11" db="EMBL/GenBank/DDBJ databases">
        <title>Whole genome sequencing of Colletotrichum sp.</title>
        <authorList>
            <person name="Li H."/>
        </authorList>
    </citation>
    <scope>NUCLEOTIDE SEQUENCE</scope>
    <source>
        <strain evidence="3">CkLH20</strain>
    </source>
</reference>
<dbReference type="EMBL" id="JAATWM020000002">
    <property type="protein sequence ID" value="KAF9881865.1"/>
    <property type="molecule type" value="Genomic_DNA"/>
</dbReference>
<feature type="compositionally biased region" description="Basic and acidic residues" evidence="1">
    <location>
        <begin position="177"/>
        <end position="187"/>
    </location>
</feature>
<dbReference type="InterPro" id="IPR003034">
    <property type="entry name" value="SAP_dom"/>
</dbReference>
<dbReference type="Proteomes" id="UP000781932">
    <property type="component" value="Unassembled WGS sequence"/>
</dbReference>
<feature type="compositionally biased region" description="Polar residues" evidence="1">
    <location>
        <begin position="528"/>
        <end position="541"/>
    </location>
</feature>
<dbReference type="CDD" id="cd12432">
    <property type="entry name" value="RRM_ACINU"/>
    <property type="match status" value="1"/>
</dbReference>
<feature type="compositionally biased region" description="Basic and acidic residues" evidence="1">
    <location>
        <begin position="282"/>
        <end position="292"/>
    </location>
</feature>
<feature type="region of interest" description="Disordered" evidence="1">
    <location>
        <begin position="457"/>
        <end position="544"/>
    </location>
</feature>
<dbReference type="InterPro" id="IPR036361">
    <property type="entry name" value="SAP_dom_sf"/>
</dbReference>